<evidence type="ECO:0000313" key="16">
    <source>
        <dbReference type="EMBL" id="BDX06767.1"/>
    </source>
</evidence>
<evidence type="ECO:0000256" key="2">
    <source>
        <dbReference type="ARBA" id="ARBA00006434"/>
    </source>
</evidence>
<dbReference type="RefSeq" id="WP_338292768.1">
    <property type="nucleotide sequence ID" value="NZ_AP027272.1"/>
</dbReference>
<dbReference type="AlphaFoldDB" id="A0AA48KS50"/>
<proteinExistence type="inferred from homology"/>
<dbReference type="PROSITE" id="PS50283">
    <property type="entry name" value="NA_SOLUT_SYMP_3"/>
    <property type="match status" value="1"/>
</dbReference>
<feature type="transmembrane region" description="Helical" evidence="15">
    <location>
        <begin position="55"/>
        <end position="73"/>
    </location>
</feature>
<gene>
    <name evidence="16" type="ORF">MACH26_22880</name>
</gene>
<dbReference type="Gene3D" id="1.20.1730.10">
    <property type="entry name" value="Sodium/glucose cotransporter"/>
    <property type="match status" value="1"/>
</dbReference>
<dbReference type="PANTHER" id="PTHR42985">
    <property type="entry name" value="SODIUM-COUPLED MONOCARBOXYLATE TRANSPORTER"/>
    <property type="match status" value="1"/>
</dbReference>
<feature type="transmembrane region" description="Helical" evidence="15">
    <location>
        <begin position="163"/>
        <end position="183"/>
    </location>
</feature>
<organism evidence="16 17">
    <name type="scientific">Planctobacterium marinum</name>
    <dbReference type="NCBI Taxonomy" id="1631968"/>
    <lineage>
        <taxon>Bacteria</taxon>
        <taxon>Pseudomonadati</taxon>
        <taxon>Pseudomonadota</taxon>
        <taxon>Gammaproteobacteria</taxon>
        <taxon>Alteromonadales</taxon>
        <taxon>Alteromonadaceae</taxon>
        <taxon>Planctobacterium</taxon>
    </lineage>
</organism>
<keyword evidence="11" id="KW-0325">Glycoprotein</keyword>
<evidence type="ECO:0000256" key="4">
    <source>
        <dbReference type="ARBA" id="ARBA00022475"/>
    </source>
</evidence>
<dbReference type="Pfam" id="PF00474">
    <property type="entry name" value="SSF"/>
    <property type="match status" value="1"/>
</dbReference>
<keyword evidence="12" id="KW-0739">Sodium transport</keyword>
<keyword evidence="3" id="KW-0813">Transport</keyword>
<dbReference type="KEGG" id="pmaw:MACH26_22880"/>
<dbReference type="GO" id="GO:0015293">
    <property type="term" value="F:symporter activity"/>
    <property type="evidence" value="ECO:0007669"/>
    <property type="project" value="UniProtKB-KW"/>
</dbReference>
<comment type="subcellular location">
    <subcellularLocation>
        <location evidence="1">Cell membrane</location>
        <topology evidence="1">Multi-pass membrane protein</topology>
    </subcellularLocation>
</comment>
<evidence type="ECO:0000256" key="9">
    <source>
        <dbReference type="ARBA" id="ARBA00023065"/>
    </source>
</evidence>
<dbReference type="InterPro" id="IPR038377">
    <property type="entry name" value="Na/Glc_symporter_sf"/>
</dbReference>
<evidence type="ECO:0000256" key="11">
    <source>
        <dbReference type="ARBA" id="ARBA00023180"/>
    </source>
</evidence>
<dbReference type="NCBIfam" id="TIGR00813">
    <property type="entry name" value="sss"/>
    <property type="match status" value="1"/>
</dbReference>
<feature type="transmembrane region" description="Helical" evidence="15">
    <location>
        <begin position="439"/>
        <end position="457"/>
    </location>
</feature>
<keyword evidence="17" id="KW-1185">Reference proteome</keyword>
<evidence type="ECO:0000256" key="14">
    <source>
        <dbReference type="RuleBase" id="RU362091"/>
    </source>
</evidence>
<feature type="transmembrane region" description="Helical" evidence="15">
    <location>
        <begin position="417"/>
        <end position="433"/>
    </location>
</feature>
<feature type="transmembrane region" description="Helical" evidence="15">
    <location>
        <begin position="21"/>
        <end position="43"/>
    </location>
</feature>
<keyword evidence="9" id="KW-0406">Ion transport</keyword>
<dbReference type="GO" id="GO:0006814">
    <property type="term" value="P:sodium ion transport"/>
    <property type="evidence" value="ECO:0007669"/>
    <property type="project" value="UniProtKB-KW"/>
</dbReference>
<comment type="similarity">
    <text evidence="2 14">Belongs to the sodium:solute symporter (SSF) (TC 2.A.21) family.</text>
</comment>
<dbReference type="InterPro" id="IPR001734">
    <property type="entry name" value="Na/solute_symporter"/>
</dbReference>
<keyword evidence="5 15" id="KW-0812">Transmembrane</keyword>
<evidence type="ECO:0000256" key="12">
    <source>
        <dbReference type="ARBA" id="ARBA00023201"/>
    </source>
</evidence>
<dbReference type="GO" id="GO:0098660">
    <property type="term" value="P:inorganic ion transmembrane transport"/>
    <property type="evidence" value="ECO:0007669"/>
    <property type="project" value="UniProtKB-ARBA"/>
</dbReference>
<keyword evidence="10 15" id="KW-0472">Membrane</keyword>
<keyword evidence="4" id="KW-1003">Cell membrane</keyword>
<dbReference type="GO" id="GO:0005886">
    <property type="term" value="C:plasma membrane"/>
    <property type="evidence" value="ECO:0007669"/>
    <property type="project" value="UniProtKB-SubCell"/>
</dbReference>
<feature type="transmembrane region" description="Helical" evidence="15">
    <location>
        <begin position="132"/>
        <end position="151"/>
    </location>
</feature>
<protein>
    <submittedName>
        <fullName evidence="16">Sodium:solute symporter</fullName>
    </submittedName>
</protein>
<evidence type="ECO:0000256" key="7">
    <source>
        <dbReference type="ARBA" id="ARBA00022989"/>
    </source>
</evidence>
<feature type="transmembrane region" description="Helical" evidence="15">
    <location>
        <begin position="355"/>
        <end position="373"/>
    </location>
</feature>
<dbReference type="PANTHER" id="PTHR42985:SF40">
    <property type="entry name" value="LD47995P-RELATED"/>
    <property type="match status" value="1"/>
</dbReference>
<keyword evidence="8" id="KW-0915">Sodium</keyword>
<dbReference type="InterPro" id="IPR051163">
    <property type="entry name" value="Sodium:Solute_Symporter_SSF"/>
</dbReference>
<evidence type="ECO:0000256" key="3">
    <source>
        <dbReference type="ARBA" id="ARBA00022448"/>
    </source>
</evidence>
<name>A0AA48KS50_9ALTE</name>
<evidence type="ECO:0000256" key="8">
    <source>
        <dbReference type="ARBA" id="ARBA00023053"/>
    </source>
</evidence>
<dbReference type="Proteomes" id="UP001333710">
    <property type="component" value="Chromosome"/>
</dbReference>
<evidence type="ECO:0000256" key="1">
    <source>
        <dbReference type="ARBA" id="ARBA00004651"/>
    </source>
</evidence>
<comment type="catalytic activity">
    <reaction evidence="13">
        <text>iodide(out) + 2 Na(+)(out) = iodide(in) + 2 Na(+)(in)</text>
        <dbReference type="Rhea" id="RHEA:71207"/>
        <dbReference type="ChEBI" id="CHEBI:16382"/>
        <dbReference type="ChEBI" id="CHEBI:29101"/>
    </reaction>
</comment>
<keyword evidence="6" id="KW-0769">Symport</keyword>
<dbReference type="PROSITE" id="PS00456">
    <property type="entry name" value="NA_SOLUT_SYMP_1"/>
    <property type="match status" value="1"/>
</dbReference>
<evidence type="ECO:0000256" key="5">
    <source>
        <dbReference type="ARBA" id="ARBA00022692"/>
    </source>
</evidence>
<evidence type="ECO:0000256" key="10">
    <source>
        <dbReference type="ARBA" id="ARBA00023136"/>
    </source>
</evidence>
<evidence type="ECO:0000313" key="17">
    <source>
        <dbReference type="Proteomes" id="UP001333710"/>
    </source>
</evidence>
<reference evidence="16" key="1">
    <citation type="submission" date="2023-01" db="EMBL/GenBank/DDBJ databases">
        <title>Complete genome sequence of Planctobacterium marinum strain Dej080120_11.</title>
        <authorList>
            <person name="Ueki S."/>
            <person name="Maruyama F."/>
        </authorList>
    </citation>
    <scope>NUCLEOTIDE SEQUENCE</scope>
    <source>
        <strain evidence="16">Dej080120_11</strain>
    </source>
</reference>
<dbReference type="GO" id="GO:0015075">
    <property type="term" value="F:monoatomic ion transmembrane transporter activity"/>
    <property type="evidence" value="ECO:0007669"/>
    <property type="project" value="UniProtKB-ARBA"/>
</dbReference>
<dbReference type="EMBL" id="AP027272">
    <property type="protein sequence ID" value="BDX06767.1"/>
    <property type="molecule type" value="Genomic_DNA"/>
</dbReference>
<feature type="transmembrane region" description="Helical" evidence="15">
    <location>
        <begin position="212"/>
        <end position="232"/>
    </location>
</feature>
<feature type="transmembrane region" description="Helical" evidence="15">
    <location>
        <begin position="101"/>
        <end position="126"/>
    </location>
</feature>
<keyword evidence="7 15" id="KW-1133">Transmembrane helix</keyword>
<feature type="transmembrane region" description="Helical" evidence="15">
    <location>
        <begin position="253"/>
        <end position="279"/>
    </location>
</feature>
<evidence type="ECO:0000256" key="15">
    <source>
        <dbReference type="SAM" id="Phobius"/>
    </source>
</evidence>
<feature type="transmembrane region" description="Helical" evidence="15">
    <location>
        <begin position="299"/>
        <end position="321"/>
    </location>
</feature>
<sequence length="502" mass="54519">MGFRFRANNSEKDYFLAGRKLGWQPLSLSIMATQLSAISFVSAPAFVGLREGGGLVWLSYELALPLAMLFLLWKLLPALHQSGVLSVYDFLEQRFAVSTRVLISVVFQISRAFATGIMIYAISIILQGTMGLAIWQSILFIGVITLIYSLVGGMKAVVYGDAIQMILIVAGAIICLAFGLYHIGGLAEVVAHTNPERLQVLRFENFGYDDNGFGLLPMLMGGIVLYAAYYGCDQSEAQRSLAARSIPELRKMIITAALVRFPVTLIYCLAGLTIGALAMKQPEFRALIPLDKPDWLVPVFIMQYLPVGLVGLLLVAMLAAAMSSLSSAVNSLSVVSVHDFMRCFGQPMSEAQKLYAGRFAGVFWGGVTLLLSFQAGNIAPTVIEAINKVGSMFYGSILALFLLALTPNPPKAMHANIAVLCGVGLNLFFWLAVPQLFWFWWNVAGLAVTVCVALLLSGSKGFSDSTKIVTAAIPGKHIVLLLVWTAVIFLLCLYLKTVLLSF</sequence>
<evidence type="ECO:0000256" key="13">
    <source>
        <dbReference type="ARBA" id="ARBA00036099"/>
    </source>
</evidence>
<evidence type="ECO:0000256" key="6">
    <source>
        <dbReference type="ARBA" id="ARBA00022847"/>
    </source>
</evidence>
<accession>A0AA48KS50</accession>
<dbReference type="InterPro" id="IPR018212">
    <property type="entry name" value="Na/solute_symporter_CS"/>
</dbReference>
<feature type="transmembrane region" description="Helical" evidence="15">
    <location>
        <begin position="478"/>
        <end position="499"/>
    </location>
</feature>
<feature type="transmembrane region" description="Helical" evidence="15">
    <location>
        <begin position="385"/>
        <end position="405"/>
    </location>
</feature>